<feature type="domain" description="DUF6385" evidence="1">
    <location>
        <begin position="15"/>
        <end position="94"/>
    </location>
</feature>
<evidence type="ECO:0000313" key="3">
    <source>
        <dbReference type="Proteomes" id="UP000634529"/>
    </source>
</evidence>
<sequence length="102" mass="11218">MQLTIHQQSVLPAQDTSVASVISYAIHNHSSVPLIAELEISPNGIDFAKDSTLTIEPKTMKVAVPLRFLRWMRLTLSTAEGESGTADVYYQAQSLGSQEEEQ</sequence>
<organism evidence="2 3">
    <name type="scientific">Paenibacillus arenosi</name>
    <dbReference type="NCBI Taxonomy" id="2774142"/>
    <lineage>
        <taxon>Bacteria</taxon>
        <taxon>Bacillati</taxon>
        <taxon>Bacillota</taxon>
        <taxon>Bacilli</taxon>
        <taxon>Bacillales</taxon>
        <taxon>Paenibacillaceae</taxon>
        <taxon>Paenibacillus</taxon>
    </lineage>
</organism>
<dbReference type="RefSeq" id="WP_192026238.1">
    <property type="nucleotide sequence ID" value="NZ_JACYTN010000016.1"/>
</dbReference>
<evidence type="ECO:0000313" key="2">
    <source>
        <dbReference type="EMBL" id="MBD8499919.1"/>
    </source>
</evidence>
<dbReference type="Proteomes" id="UP000634529">
    <property type="component" value="Unassembled WGS sequence"/>
</dbReference>
<dbReference type="EMBL" id="JACYTN010000016">
    <property type="protein sequence ID" value="MBD8499919.1"/>
    <property type="molecule type" value="Genomic_DNA"/>
</dbReference>
<accession>A0ABR9B0R4</accession>
<keyword evidence="3" id="KW-1185">Reference proteome</keyword>
<protein>
    <recommendedName>
        <fullName evidence="1">DUF6385 domain-containing protein</fullName>
    </recommendedName>
</protein>
<dbReference type="Pfam" id="PF19912">
    <property type="entry name" value="DUF6385"/>
    <property type="match status" value="1"/>
</dbReference>
<evidence type="ECO:0000259" key="1">
    <source>
        <dbReference type="Pfam" id="PF19912"/>
    </source>
</evidence>
<proteinExistence type="predicted"/>
<name>A0ABR9B0R4_9BACL</name>
<gene>
    <name evidence="2" type="ORF">IFO66_16615</name>
</gene>
<dbReference type="InterPro" id="IPR045965">
    <property type="entry name" value="DUF6385"/>
</dbReference>
<comment type="caution">
    <text evidence="2">The sequence shown here is derived from an EMBL/GenBank/DDBJ whole genome shotgun (WGS) entry which is preliminary data.</text>
</comment>
<reference evidence="2 3" key="1">
    <citation type="submission" date="2020-09" db="EMBL/GenBank/DDBJ databases">
        <title>Paenibacillus sp. CAU 1523 isolated from sand of Haeundae Beach.</title>
        <authorList>
            <person name="Kim W."/>
        </authorList>
    </citation>
    <scope>NUCLEOTIDE SEQUENCE [LARGE SCALE GENOMIC DNA]</scope>
    <source>
        <strain evidence="2 3">CAU 1523</strain>
    </source>
</reference>